<evidence type="ECO:0000313" key="10">
    <source>
        <dbReference type="Proteomes" id="UP000807469"/>
    </source>
</evidence>
<evidence type="ECO:0000256" key="5">
    <source>
        <dbReference type="ARBA" id="ARBA00022833"/>
    </source>
</evidence>
<feature type="domain" description="J" evidence="7">
    <location>
        <begin position="2"/>
        <end position="68"/>
    </location>
</feature>
<proteinExistence type="inferred from homology"/>
<feature type="domain" description="DPH-type MB" evidence="8">
    <location>
        <begin position="80"/>
        <end position="138"/>
    </location>
</feature>
<dbReference type="PROSITE" id="PS51074">
    <property type="entry name" value="DPH_MB"/>
    <property type="match status" value="1"/>
</dbReference>
<accession>A0A9P5ZH93</accession>
<gene>
    <name evidence="9" type="ORF">BDN70DRAFT_793983</name>
</gene>
<dbReference type="OrthoDB" id="445556at2759"/>
<dbReference type="InterPro" id="IPR001623">
    <property type="entry name" value="DnaJ_domain"/>
</dbReference>
<comment type="function">
    <text evidence="1">Required for the first step of diphthamide biosynthesis, the transfer of 3-amino-3-carboxypropyl from S-adenosyl-L-methionine to a histidine residue. Diphthamide is a post-translational modification of histidine which occurs in elongation factor 2.</text>
</comment>
<name>A0A9P5ZH93_9AGAR</name>
<dbReference type="Pfam" id="PF05207">
    <property type="entry name" value="Zn_ribbon_CSL"/>
    <property type="match status" value="1"/>
</dbReference>
<keyword evidence="10" id="KW-1185">Reference proteome</keyword>
<feature type="non-terminal residue" evidence="9">
    <location>
        <position position="1"/>
    </location>
</feature>
<dbReference type="PROSITE" id="PS50076">
    <property type="entry name" value="DNAJ_2"/>
    <property type="match status" value="1"/>
</dbReference>
<comment type="caution">
    <text evidence="9">The sequence shown here is derived from an EMBL/GenBank/DDBJ whole genome shotgun (WGS) entry which is preliminary data.</text>
</comment>
<organism evidence="9 10">
    <name type="scientific">Pholiota conissans</name>
    <dbReference type="NCBI Taxonomy" id="109636"/>
    <lineage>
        <taxon>Eukaryota</taxon>
        <taxon>Fungi</taxon>
        <taxon>Dikarya</taxon>
        <taxon>Basidiomycota</taxon>
        <taxon>Agaricomycotina</taxon>
        <taxon>Agaricomycetes</taxon>
        <taxon>Agaricomycetidae</taxon>
        <taxon>Agaricales</taxon>
        <taxon>Agaricineae</taxon>
        <taxon>Strophariaceae</taxon>
        <taxon>Pholiota</taxon>
    </lineage>
</organism>
<dbReference type="SUPFAM" id="SSF144217">
    <property type="entry name" value="CSL zinc finger"/>
    <property type="match status" value="1"/>
</dbReference>
<dbReference type="Pfam" id="PF00226">
    <property type="entry name" value="DnaJ"/>
    <property type="match status" value="1"/>
</dbReference>
<dbReference type="InterPro" id="IPR036671">
    <property type="entry name" value="DPH_MB_sf"/>
</dbReference>
<reference evidence="9" key="1">
    <citation type="submission" date="2020-11" db="EMBL/GenBank/DDBJ databases">
        <authorList>
            <consortium name="DOE Joint Genome Institute"/>
            <person name="Ahrendt S."/>
            <person name="Riley R."/>
            <person name="Andreopoulos W."/>
            <person name="Labutti K."/>
            <person name="Pangilinan J."/>
            <person name="Ruiz-Duenas F.J."/>
            <person name="Barrasa J.M."/>
            <person name="Sanchez-Garcia M."/>
            <person name="Camarero S."/>
            <person name="Miyauchi S."/>
            <person name="Serrano A."/>
            <person name="Linde D."/>
            <person name="Babiker R."/>
            <person name="Drula E."/>
            <person name="Ayuso-Fernandez I."/>
            <person name="Pacheco R."/>
            <person name="Padilla G."/>
            <person name="Ferreira P."/>
            <person name="Barriuso J."/>
            <person name="Kellner H."/>
            <person name="Castanera R."/>
            <person name="Alfaro M."/>
            <person name="Ramirez L."/>
            <person name="Pisabarro A.G."/>
            <person name="Kuo A."/>
            <person name="Tritt A."/>
            <person name="Lipzen A."/>
            <person name="He G."/>
            <person name="Yan M."/>
            <person name="Ng V."/>
            <person name="Cullen D."/>
            <person name="Martin F."/>
            <person name="Rosso M.-N."/>
            <person name="Henrissat B."/>
            <person name="Hibbett D."/>
            <person name="Martinez A.T."/>
            <person name="Grigoriev I.V."/>
        </authorList>
    </citation>
    <scope>NUCLEOTIDE SEQUENCE</scope>
    <source>
        <strain evidence="9">CIRM-BRFM 674</strain>
    </source>
</reference>
<evidence type="ECO:0000259" key="7">
    <source>
        <dbReference type="PROSITE" id="PS50076"/>
    </source>
</evidence>
<keyword evidence="5" id="KW-0862">Zinc</keyword>
<keyword evidence="4" id="KW-0479">Metal-binding</keyword>
<evidence type="ECO:0000313" key="9">
    <source>
        <dbReference type="EMBL" id="KAF9486389.1"/>
    </source>
</evidence>
<dbReference type="PANTHER" id="PTHR45255">
    <property type="entry name" value="DNAJ HOMOLOG SUBFAMILY C MEMBER 24"/>
    <property type="match status" value="1"/>
</dbReference>
<dbReference type="PRINTS" id="PR00625">
    <property type="entry name" value="JDOMAIN"/>
</dbReference>
<keyword evidence="6" id="KW-0408">Iron</keyword>
<sequence length="142" mass="16084">VDFYSLLSVPKNASLAEIKIAYRRLLLRYHPDKGNSSSPGAHVDIALIKEAFKTLSDKETRSTYDVDLKQHTYKSIGPRPAQVVSLEEFEFEEDSEEGPWRYPCRCGGCYKIDTDLMEKGEHLVACNSCSEVVWVGYEVTES</sequence>
<evidence type="ECO:0000256" key="1">
    <source>
        <dbReference type="ARBA" id="ARBA00003474"/>
    </source>
</evidence>
<dbReference type="GO" id="GO:0001671">
    <property type="term" value="F:ATPase activator activity"/>
    <property type="evidence" value="ECO:0007669"/>
    <property type="project" value="TreeGrafter"/>
</dbReference>
<dbReference type="AlphaFoldDB" id="A0A9P5ZH93"/>
<evidence type="ECO:0000259" key="8">
    <source>
        <dbReference type="PROSITE" id="PS51074"/>
    </source>
</evidence>
<dbReference type="Gene3D" id="3.10.660.10">
    <property type="entry name" value="DPH Zinc finger"/>
    <property type="match status" value="1"/>
</dbReference>
<dbReference type="GO" id="GO:0008198">
    <property type="term" value="F:ferrous iron binding"/>
    <property type="evidence" value="ECO:0007669"/>
    <property type="project" value="TreeGrafter"/>
</dbReference>
<evidence type="ECO:0000256" key="6">
    <source>
        <dbReference type="ARBA" id="ARBA00023004"/>
    </source>
</evidence>
<dbReference type="InterPro" id="IPR007872">
    <property type="entry name" value="DPH_MB_dom"/>
</dbReference>
<dbReference type="Gene3D" id="1.10.287.110">
    <property type="entry name" value="DnaJ domain"/>
    <property type="match status" value="1"/>
</dbReference>
<evidence type="ECO:0000256" key="4">
    <source>
        <dbReference type="ARBA" id="ARBA00022723"/>
    </source>
</evidence>
<evidence type="ECO:0000256" key="3">
    <source>
        <dbReference type="ARBA" id="ARBA00021797"/>
    </source>
</evidence>
<comment type="similarity">
    <text evidence="2">Belongs to the DPH4 family.</text>
</comment>
<dbReference type="SMART" id="SM00271">
    <property type="entry name" value="DnaJ"/>
    <property type="match status" value="1"/>
</dbReference>
<evidence type="ECO:0000256" key="2">
    <source>
        <dbReference type="ARBA" id="ARBA00006169"/>
    </source>
</evidence>
<protein>
    <recommendedName>
        <fullName evidence="3">Diphthamide biosynthesis protein 4</fullName>
    </recommendedName>
</protein>
<dbReference type="InterPro" id="IPR036869">
    <property type="entry name" value="J_dom_sf"/>
</dbReference>
<dbReference type="CDD" id="cd06257">
    <property type="entry name" value="DnaJ"/>
    <property type="match status" value="1"/>
</dbReference>
<dbReference type="EMBL" id="MU155130">
    <property type="protein sequence ID" value="KAF9486389.1"/>
    <property type="molecule type" value="Genomic_DNA"/>
</dbReference>
<dbReference type="PANTHER" id="PTHR45255:SF1">
    <property type="entry name" value="DNAJ HOMOLOG SUBFAMILY C MEMBER 24"/>
    <property type="match status" value="1"/>
</dbReference>
<dbReference type="Proteomes" id="UP000807469">
    <property type="component" value="Unassembled WGS sequence"/>
</dbReference>
<dbReference type="SUPFAM" id="SSF46565">
    <property type="entry name" value="Chaperone J-domain"/>
    <property type="match status" value="1"/>
</dbReference>